<dbReference type="Proteomes" id="UP000005446">
    <property type="component" value="Unassembled WGS sequence"/>
</dbReference>
<evidence type="ECO:0000256" key="1">
    <source>
        <dbReference type="SAM" id="MobiDB-lite"/>
    </source>
</evidence>
<reference evidence="2 3" key="1">
    <citation type="journal article" date="2012" name="Eukaryot. Cell">
        <title>Genome sequence of the fungus Glarea lozoyensis: the first genome sequence of a species from the Helotiaceae family.</title>
        <authorList>
            <person name="Youssar L."/>
            <person name="Gruening B.A."/>
            <person name="Erxleben A."/>
            <person name="Guenther S."/>
            <person name="Huettel W."/>
        </authorList>
    </citation>
    <scope>NUCLEOTIDE SEQUENCE [LARGE SCALE GENOMIC DNA]</scope>
    <source>
        <strain evidence="3">ATCC 74030 / MF5533</strain>
    </source>
</reference>
<dbReference type="AlphaFoldDB" id="H0EWT3"/>
<proteinExistence type="predicted"/>
<dbReference type="InParanoid" id="H0EWT3"/>
<dbReference type="HOGENOM" id="CLU_1289018_0_0_1"/>
<feature type="region of interest" description="Disordered" evidence="1">
    <location>
        <begin position="141"/>
        <end position="171"/>
    </location>
</feature>
<sequence length="214" mass="21835">MREVLPTRDRFFVDFLNFTLIKVYNLGLIDVCLGTASTGDSVARTVTAAGTGTGDGVPTADTENGVATTSTDDYITAGNSIAASGHDVATAGDCVAAGTDIGAGNDYAVTKSPNIAISCTDRSVANGGTGVACADTEDDVSTAGTATAAGRPEARAGTRPYTGSQSRSSSGPCGGRIGITFNKDFHLIGIVNIFKIIDHFHSGDQVIAYCRIRG</sequence>
<name>H0EWT3_GLAL7</name>
<evidence type="ECO:0000313" key="3">
    <source>
        <dbReference type="Proteomes" id="UP000005446"/>
    </source>
</evidence>
<comment type="caution">
    <text evidence="2">The sequence shown here is derived from an EMBL/GenBank/DDBJ whole genome shotgun (WGS) entry which is preliminary data.</text>
</comment>
<protein>
    <submittedName>
        <fullName evidence="2">Uncharacterized protein</fullName>
    </submittedName>
</protein>
<dbReference type="EMBL" id="AGUE01000213">
    <property type="protein sequence ID" value="EHK97002.1"/>
    <property type="molecule type" value="Genomic_DNA"/>
</dbReference>
<feature type="compositionally biased region" description="Polar residues" evidence="1">
    <location>
        <begin position="161"/>
        <end position="171"/>
    </location>
</feature>
<accession>H0EWT3</accession>
<evidence type="ECO:0000313" key="2">
    <source>
        <dbReference type="EMBL" id="EHK97002.1"/>
    </source>
</evidence>
<keyword evidence="3" id="KW-1185">Reference proteome</keyword>
<organism evidence="2 3">
    <name type="scientific">Glarea lozoyensis (strain ATCC 74030 / MF5533)</name>
    <dbReference type="NCBI Taxonomy" id="1104152"/>
    <lineage>
        <taxon>Eukaryota</taxon>
        <taxon>Fungi</taxon>
        <taxon>Dikarya</taxon>
        <taxon>Ascomycota</taxon>
        <taxon>Pezizomycotina</taxon>
        <taxon>Leotiomycetes</taxon>
        <taxon>Helotiales</taxon>
        <taxon>Helotiaceae</taxon>
        <taxon>Glarea</taxon>
    </lineage>
</organism>
<gene>
    <name evidence="2" type="ORF">M7I_7257</name>
</gene>